<accession>A0A2V4BNT9</accession>
<feature type="transmembrane region" description="Helical" evidence="5">
    <location>
        <begin position="662"/>
        <end position="684"/>
    </location>
</feature>
<evidence type="ECO:0000256" key="1">
    <source>
        <dbReference type="ARBA" id="ARBA00004442"/>
    </source>
</evidence>
<evidence type="ECO:0000256" key="3">
    <source>
        <dbReference type="ARBA" id="ARBA00023237"/>
    </source>
</evidence>
<keyword evidence="5" id="KW-0812">Transmembrane</keyword>
<dbReference type="GO" id="GO:0009279">
    <property type="term" value="C:cell outer membrane"/>
    <property type="evidence" value="ECO:0007669"/>
    <property type="project" value="UniProtKB-SubCell"/>
</dbReference>
<keyword evidence="3" id="KW-0998">Cell outer membrane</keyword>
<dbReference type="SUPFAM" id="SSF103088">
    <property type="entry name" value="OmpA-like"/>
    <property type="match status" value="1"/>
</dbReference>
<sequence>MAKGIKKIEWAGKGEIAGNFSVKNPRVKIKADQFVYFKIAEWHDGTSAEEKKGNVLWHFQTYSPRKSVLKLTKKGDEIYGIKLAKKFCGPFTYYLQTSLLNSSYSKSAGLLISGWCEPKIISSAWATETQGEDVRKTYPFAYGEPLYLNLTTEGLNGVNNLIIEIYRRVQRGKGVNDDQLIKVYNKIPVNNGEVNIIIKDSLSWQGKITNRASPEQFYIKVKDPSTNKYIKDDNNDVYHARYLNVMDENKFVLPTIDLGLSKAKVGKLKTYDKNAGNCKFTKIEVTYQDENDLLFDEGKFIRKMDPKDDFNIVKQIHYDYDKWDIRNDAKPILDKIADYLKDPPFLPVELGAHTDSRGTAEYNLDLSAKRADAAVKYLISKGVPSHLISGKGYGKTKPVRTGAHLSEAQHQENRRTTLRFKIFENNAQTLVYDVVVPSYKKPAELKINIDGFIRKGCHKKKEHLNSIKSYDSYKESAVYDLIEHKPNSIEVKLNSRLPTVPKITDSFNFGKNYRNIYSYYLHSCTYYSGTQYPSFAINAYPDIVWIGHFMYNYKTRNWGDDDDETFKDPYFFHDKTLELKNGIGKEIDELKNSIAGFILSFFHEKWLSAKVLLAYLETQSEFYDVGLHAIYDRKIEKTGEELSLKGGTELDFIKTDTTTRRIVAFIIYEMVAIGILIDLIMLYITRGGSAEARVVKIAAKIKKASEYLDKIGAELVPPSIAINTGMYYKMQADRRMALIYEANIKADPLVAINFTKKYTMKSLLHSKATENETDEEKKKENDKINDILSDMGDNDFKFTLSMVGEVAFEKNIQYNSLTEQYTLKDKFNNLPQKNIISYSNKITGTISFEVDYHKKLFKFSPIETKIDGTLAFSVACEAIVITEYGFDKVNGRGLFITQKLKFSGLKGTFKGNIKVKVKKRKPIGYSPNDGKPINFTVLEDFTKTLKTVYLFNTTPQK</sequence>
<reference evidence="7 8" key="1">
    <citation type="submission" date="2018-05" db="EMBL/GenBank/DDBJ databases">
        <title>Flavobacterium sp. strain IMCC34759, incomplete genome.</title>
        <authorList>
            <person name="Joung Y."/>
            <person name="Cho J."/>
        </authorList>
    </citation>
    <scope>NUCLEOTIDE SEQUENCE [LARGE SCALE GENOMIC DNA]</scope>
    <source>
        <strain evidence="7 8">IMCC34759</strain>
    </source>
</reference>
<dbReference type="PROSITE" id="PS51123">
    <property type="entry name" value="OMPA_2"/>
    <property type="match status" value="1"/>
</dbReference>
<evidence type="ECO:0000313" key="8">
    <source>
        <dbReference type="Proteomes" id="UP000247903"/>
    </source>
</evidence>
<evidence type="ECO:0000256" key="2">
    <source>
        <dbReference type="ARBA" id="ARBA00023136"/>
    </source>
</evidence>
<dbReference type="RefSeq" id="WP_110306876.1">
    <property type="nucleotide sequence ID" value="NZ_QJHK01000009.1"/>
</dbReference>
<dbReference type="OrthoDB" id="719419at2"/>
<keyword evidence="8" id="KW-1185">Reference proteome</keyword>
<proteinExistence type="predicted"/>
<dbReference type="Pfam" id="PF00691">
    <property type="entry name" value="OmpA"/>
    <property type="match status" value="1"/>
</dbReference>
<name>A0A2V4BNT9_9FLAO</name>
<dbReference type="InterPro" id="IPR036737">
    <property type="entry name" value="OmpA-like_sf"/>
</dbReference>
<comment type="subcellular location">
    <subcellularLocation>
        <location evidence="1">Cell outer membrane</location>
    </subcellularLocation>
</comment>
<protein>
    <recommendedName>
        <fullName evidence="6">OmpA-like domain-containing protein</fullName>
    </recommendedName>
</protein>
<evidence type="ECO:0000256" key="4">
    <source>
        <dbReference type="PROSITE-ProRule" id="PRU00473"/>
    </source>
</evidence>
<evidence type="ECO:0000313" key="7">
    <source>
        <dbReference type="EMBL" id="PXY40615.1"/>
    </source>
</evidence>
<dbReference type="CDD" id="cd07185">
    <property type="entry name" value="OmpA_C-like"/>
    <property type="match status" value="1"/>
</dbReference>
<dbReference type="InterPro" id="IPR050330">
    <property type="entry name" value="Bact_OuterMem_StrucFunc"/>
</dbReference>
<evidence type="ECO:0000259" key="6">
    <source>
        <dbReference type="PROSITE" id="PS51123"/>
    </source>
</evidence>
<dbReference type="AlphaFoldDB" id="A0A2V4BNT9"/>
<dbReference type="PANTHER" id="PTHR30329">
    <property type="entry name" value="STATOR ELEMENT OF FLAGELLAR MOTOR COMPLEX"/>
    <property type="match status" value="1"/>
</dbReference>
<evidence type="ECO:0000256" key="5">
    <source>
        <dbReference type="SAM" id="Phobius"/>
    </source>
</evidence>
<feature type="domain" description="OmpA-like" evidence="6">
    <location>
        <begin position="305"/>
        <end position="424"/>
    </location>
</feature>
<keyword evidence="2 4" id="KW-0472">Membrane</keyword>
<organism evidence="7 8">
    <name type="scientific">Flavobacterium cheongpyeongense</name>
    <dbReference type="NCBI Taxonomy" id="2212651"/>
    <lineage>
        <taxon>Bacteria</taxon>
        <taxon>Pseudomonadati</taxon>
        <taxon>Bacteroidota</taxon>
        <taxon>Flavobacteriia</taxon>
        <taxon>Flavobacteriales</taxon>
        <taxon>Flavobacteriaceae</taxon>
        <taxon>Flavobacterium</taxon>
    </lineage>
</organism>
<dbReference type="EMBL" id="QJHK01000009">
    <property type="protein sequence ID" value="PXY40615.1"/>
    <property type="molecule type" value="Genomic_DNA"/>
</dbReference>
<dbReference type="InterPro" id="IPR006664">
    <property type="entry name" value="OMP_bac"/>
</dbReference>
<comment type="caution">
    <text evidence="7">The sequence shown here is derived from an EMBL/GenBank/DDBJ whole genome shotgun (WGS) entry which is preliminary data.</text>
</comment>
<keyword evidence="5" id="KW-1133">Transmembrane helix</keyword>
<dbReference type="Gene3D" id="3.30.1330.60">
    <property type="entry name" value="OmpA-like domain"/>
    <property type="match status" value="1"/>
</dbReference>
<dbReference type="Proteomes" id="UP000247903">
    <property type="component" value="Unassembled WGS sequence"/>
</dbReference>
<dbReference type="PRINTS" id="PR01021">
    <property type="entry name" value="OMPADOMAIN"/>
</dbReference>
<dbReference type="InterPro" id="IPR006665">
    <property type="entry name" value="OmpA-like"/>
</dbReference>
<dbReference type="PANTHER" id="PTHR30329:SF21">
    <property type="entry name" value="LIPOPROTEIN YIAD-RELATED"/>
    <property type="match status" value="1"/>
</dbReference>
<gene>
    <name evidence="7" type="ORF">DMB65_11955</name>
</gene>